<feature type="chain" id="PRO_5002433244" evidence="1">
    <location>
        <begin position="26"/>
        <end position="42"/>
    </location>
</feature>
<name>A0A0E9U7T2_ANGAN</name>
<dbReference type="EMBL" id="GBXM01046676">
    <property type="protein sequence ID" value="JAH61901.1"/>
    <property type="molecule type" value="Transcribed_RNA"/>
</dbReference>
<organism evidence="2">
    <name type="scientific">Anguilla anguilla</name>
    <name type="common">European freshwater eel</name>
    <name type="synonym">Muraena anguilla</name>
    <dbReference type="NCBI Taxonomy" id="7936"/>
    <lineage>
        <taxon>Eukaryota</taxon>
        <taxon>Metazoa</taxon>
        <taxon>Chordata</taxon>
        <taxon>Craniata</taxon>
        <taxon>Vertebrata</taxon>
        <taxon>Euteleostomi</taxon>
        <taxon>Actinopterygii</taxon>
        <taxon>Neopterygii</taxon>
        <taxon>Teleostei</taxon>
        <taxon>Anguilliformes</taxon>
        <taxon>Anguillidae</taxon>
        <taxon>Anguilla</taxon>
    </lineage>
</organism>
<feature type="signal peptide" evidence="1">
    <location>
        <begin position="1"/>
        <end position="25"/>
    </location>
</feature>
<proteinExistence type="predicted"/>
<protein>
    <submittedName>
        <fullName evidence="2">Uncharacterized protein</fullName>
    </submittedName>
</protein>
<keyword evidence="1" id="KW-0732">Signal</keyword>
<reference evidence="2" key="1">
    <citation type="submission" date="2014-11" db="EMBL/GenBank/DDBJ databases">
        <authorList>
            <person name="Amaro Gonzalez C."/>
        </authorList>
    </citation>
    <scope>NUCLEOTIDE SEQUENCE</scope>
</reference>
<sequence length="42" mass="4895">MGYQYSTRCSFLVLSLLTYPQLTDSKWCIKSTRMTISSLRNT</sequence>
<accession>A0A0E9U7T2</accession>
<reference evidence="2" key="2">
    <citation type="journal article" date="2015" name="Fish Shellfish Immunol.">
        <title>Early steps in the European eel (Anguilla anguilla)-Vibrio vulnificus interaction in the gills: Role of the RtxA13 toxin.</title>
        <authorList>
            <person name="Callol A."/>
            <person name="Pajuelo D."/>
            <person name="Ebbesson L."/>
            <person name="Teles M."/>
            <person name="MacKenzie S."/>
            <person name="Amaro C."/>
        </authorList>
    </citation>
    <scope>NUCLEOTIDE SEQUENCE</scope>
</reference>
<evidence type="ECO:0000313" key="2">
    <source>
        <dbReference type="EMBL" id="JAH61901.1"/>
    </source>
</evidence>
<evidence type="ECO:0000256" key="1">
    <source>
        <dbReference type="SAM" id="SignalP"/>
    </source>
</evidence>
<dbReference type="AlphaFoldDB" id="A0A0E9U7T2"/>